<evidence type="ECO:0000313" key="1">
    <source>
        <dbReference type="EMBL" id="GAA2139062.1"/>
    </source>
</evidence>
<dbReference type="Proteomes" id="UP001500443">
    <property type="component" value="Unassembled WGS sequence"/>
</dbReference>
<evidence type="ECO:0000313" key="2">
    <source>
        <dbReference type="Proteomes" id="UP001500443"/>
    </source>
</evidence>
<organism evidence="1 2">
    <name type="scientific">Streptomyces synnematoformans</name>
    <dbReference type="NCBI Taxonomy" id="415721"/>
    <lineage>
        <taxon>Bacteria</taxon>
        <taxon>Bacillati</taxon>
        <taxon>Actinomycetota</taxon>
        <taxon>Actinomycetes</taxon>
        <taxon>Kitasatosporales</taxon>
        <taxon>Streptomycetaceae</taxon>
        <taxon>Streptomyces</taxon>
    </lineage>
</organism>
<dbReference type="EMBL" id="BAAAPF010000203">
    <property type="protein sequence ID" value="GAA2139062.1"/>
    <property type="molecule type" value="Genomic_DNA"/>
</dbReference>
<name>A0ABN2Z9Y1_9ACTN</name>
<reference evidence="1 2" key="1">
    <citation type="journal article" date="2019" name="Int. J. Syst. Evol. Microbiol.">
        <title>The Global Catalogue of Microorganisms (GCM) 10K type strain sequencing project: providing services to taxonomists for standard genome sequencing and annotation.</title>
        <authorList>
            <consortium name="The Broad Institute Genomics Platform"/>
            <consortium name="The Broad Institute Genome Sequencing Center for Infectious Disease"/>
            <person name="Wu L."/>
            <person name="Ma J."/>
        </authorList>
    </citation>
    <scope>NUCLEOTIDE SEQUENCE [LARGE SCALE GENOMIC DNA]</scope>
    <source>
        <strain evidence="1 2">JCM 15481</strain>
    </source>
</reference>
<keyword evidence="2" id="KW-1185">Reference proteome</keyword>
<dbReference type="RefSeq" id="WP_344292183.1">
    <property type="nucleotide sequence ID" value="NZ_BAAAPF010000203.1"/>
</dbReference>
<comment type="caution">
    <text evidence="1">The sequence shown here is derived from an EMBL/GenBank/DDBJ whole genome shotgun (WGS) entry which is preliminary data.</text>
</comment>
<accession>A0ABN2Z9Y1</accession>
<gene>
    <name evidence="1" type="ORF">GCM10009802_48900</name>
</gene>
<proteinExistence type="predicted"/>
<sequence length="182" mass="20272">MEHHLQELPALHRECLHQASPTAMGRPSNPTKVSAPRNVDHLDIAVLDTRNHLSSLLESWTGTVVDQLGTAAPARSVPDLARFLTENLDWLTAQPAAPDLADEIESLVKQLRRIIDPESSEYFTFVKECVMDGCDGTITATLRPGESVPARRIACTAGHAWETHEWLRLRHLMERQRKGGEA</sequence>
<protein>
    <submittedName>
        <fullName evidence="1">Uncharacterized protein</fullName>
    </submittedName>
</protein>